<evidence type="ECO:0000313" key="6">
    <source>
        <dbReference type="EMBL" id="QNU66631.1"/>
    </source>
</evidence>
<dbReference type="InterPro" id="IPR004447">
    <property type="entry name" value="Peptidase_S41A"/>
</dbReference>
<dbReference type="InterPro" id="IPR036034">
    <property type="entry name" value="PDZ_sf"/>
</dbReference>
<dbReference type="KEGG" id="rher:EHE19_017560"/>
<dbReference type="InterPro" id="IPR001478">
    <property type="entry name" value="PDZ"/>
</dbReference>
<evidence type="ECO:0000256" key="1">
    <source>
        <dbReference type="ARBA" id="ARBA00009179"/>
    </source>
</evidence>
<dbReference type="GO" id="GO:0008236">
    <property type="term" value="F:serine-type peptidase activity"/>
    <property type="evidence" value="ECO:0007669"/>
    <property type="project" value="UniProtKB-KW"/>
</dbReference>
<evidence type="ECO:0000256" key="5">
    <source>
        <dbReference type="RuleBase" id="RU004404"/>
    </source>
</evidence>
<dbReference type="GO" id="GO:0030288">
    <property type="term" value="C:outer membrane-bounded periplasmic space"/>
    <property type="evidence" value="ECO:0007669"/>
    <property type="project" value="TreeGrafter"/>
</dbReference>
<dbReference type="Gene3D" id="3.90.226.10">
    <property type="entry name" value="2-enoyl-CoA Hydratase, Chain A, domain 1"/>
    <property type="match status" value="1"/>
</dbReference>
<dbReference type="GO" id="GO:0004175">
    <property type="term" value="F:endopeptidase activity"/>
    <property type="evidence" value="ECO:0007669"/>
    <property type="project" value="TreeGrafter"/>
</dbReference>
<dbReference type="PROSITE" id="PS50106">
    <property type="entry name" value="PDZ"/>
    <property type="match status" value="1"/>
</dbReference>
<dbReference type="SMART" id="SM00228">
    <property type="entry name" value="PDZ"/>
    <property type="match status" value="1"/>
</dbReference>
<keyword evidence="4 5" id="KW-0720">Serine protease</keyword>
<dbReference type="GO" id="GO:0007165">
    <property type="term" value="P:signal transduction"/>
    <property type="evidence" value="ECO:0007669"/>
    <property type="project" value="TreeGrafter"/>
</dbReference>
<dbReference type="PANTHER" id="PTHR32060">
    <property type="entry name" value="TAIL-SPECIFIC PROTEASE"/>
    <property type="match status" value="1"/>
</dbReference>
<evidence type="ECO:0000313" key="7">
    <source>
        <dbReference type="Proteomes" id="UP000306409"/>
    </source>
</evidence>
<dbReference type="InterPro" id="IPR036366">
    <property type="entry name" value="PGBDSf"/>
</dbReference>
<sequence>MINLKKITALALSIAMAFTVVSSAAFAVEILPQKQETRYNDDYLESVRKLIKQKYSGSITDEDLNKPTVEEIFDTLDNYSIFYSQREFDEFMNSLGGEVHGVGISVEQIGDYVTVINVIEKSPAQKAGILNGDKIAKVDGISVVKSKLDDVVARITGEVDTKVKLSILRQNVSGEITFELKRAKLDIPSVSYEIRGDIGYILLDMFSANAYSGIKEALSYFDSKKVTKVVLDLRNNPGGLLDQAVAVGKLFVPKGLITKLDYKDDKLKDEEFYSDLKTIKYKLAILVNEKSASASEILTGAIKDTNAGVILGNKTYGKAKVQSVVPILTPEAFERLNKGSAEKTVDAFAFPYALDSDLLGWAKMTMGMYYTPKGECIDQKGIEPHIYVKEGSISADNIRVNEIKPLNVAIKPVLNTKCNDVFSAECILKLLKYDVDNPDNILDKKTVVAITKFQIDNKVYGYGVLDYCTQNLLNEKLDKLKETQDAVYVKAVEVLKN</sequence>
<dbReference type="Pfam" id="PF13180">
    <property type="entry name" value="PDZ_2"/>
    <property type="match status" value="1"/>
</dbReference>
<gene>
    <name evidence="6" type="ORF">EHE19_017560</name>
</gene>
<dbReference type="CDD" id="cd06782">
    <property type="entry name" value="cpPDZ_CPP-like"/>
    <property type="match status" value="1"/>
</dbReference>
<evidence type="ECO:0000256" key="2">
    <source>
        <dbReference type="ARBA" id="ARBA00022670"/>
    </source>
</evidence>
<dbReference type="SUPFAM" id="SSF47090">
    <property type="entry name" value="PGBD-like"/>
    <property type="match status" value="1"/>
</dbReference>
<dbReference type="Proteomes" id="UP000306409">
    <property type="component" value="Chromosome"/>
</dbReference>
<dbReference type="EMBL" id="CP061336">
    <property type="protein sequence ID" value="QNU66631.1"/>
    <property type="molecule type" value="Genomic_DNA"/>
</dbReference>
<protein>
    <submittedName>
        <fullName evidence="6">S41 family peptidase</fullName>
    </submittedName>
</protein>
<dbReference type="OrthoDB" id="9812068at2"/>
<keyword evidence="7" id="KW-1185">Reference proteome</keyword>
<dbReference type="SUPFAM" id="SSF52096">
    <property type="entry name" value="ClpP/crotonase"/>
    <property type="match status" value="1"/>
</dbReference>
<dbReference type="GO" id="GO:0006508">
    <property type="term" value="P:proteolysis"/>
    <property type="evidence" value="ECO:0007669"/>
    <property type="project" value="UniProtKB-KW"/>
</dbReference>
<keyword evidence="3 5" id="KW-0378">Hydrolase</keyword>
<evidence type="ECO:0000256" key="4">
    <source>
        <dbReference type="ARBA" id="ARBA00022825"/>
    </source>
</evidence>
<dbReference type="SMART" id="SM00245">
    <property type="entry name" value="TSPc"/>
    <property type="match status" value="1"/>
</dbReference>
<reference evidence="6 7" key="1">
    <citation type="submission" date="2020-09" db="EMBL/GenBank/DDBJ databases">
        <title>Characterization and genome sequencing of Ruminiclostridium sp. nov. MA18.</title>
        <authorList>
            <person name="Rettenmaier R."/>
            <person name="Kowollik M.-L."/>
            <person name="Liebl W."/>
            <person name="Zverlov V."/>
        </authorList>
    </citation>
    <scope>NUCLEOTIDE SEQUENCE [LARGE SCALE GENOMIC DNA]</scope>
    <source>
        <strain evidence="6 7">MA18</strain>
    </source>
</reference>
<accession>A0A4U7JFZ2</accession>
<comment type="similarity">
    <text evidence="1 5">Belongs to the peptidase S41A family.</text>
</comment>
<dbReference type="InterPro" id="IPR036365">
    <property type="entry name" value="PGBD-like_sf"/>
</dbReference>
<dbReference type="RefSeq" id="WP_137697399.1">
    <property type="nucleotide sequence ID" value="NZ_CP061336.1"/>
</dbReference>
<keyword evidence="2 5" id="KW-0645">Protease</keyword>
<dbReference type="Gene3D" id="2.30.42.10">
    <property type="match status" value="1"/>
</dbReference>
<organism evidence="6 7">
    <name type="scientific">Ruminiclostridium herbifermentans</name>
    <dbReference type="NCBI Taxonomy" id="2488810"/>
    <lineage>
        <taxon>Bacteria</taxon>
        <taxon>Bacillati</taxon>
        <taxon>Bacillota</taxon>
        <taxon>Clostridia</taxon>
        <taxon>Eubacteriales</taxon>
        <taxon>Oscillospiraceae</taxon>
        <taxon>Ruminiclostridium</taxon>
    </lineage>
</organism>
<dbReference type="InterPro" id="IPR005151">
    <property type="entry name" value="Tail-specific_protease"/>
</dbReference>
<name>A0A4U7JFZ2_9FIRM</name>
<dbReference type="SUPFAM" id="SSF50156">
    <property type="entry name" value="PDZ domain-like"/>
    <property type="match status" value="1"/>
</dbReference>
<dbReference type="Gene3D" id="1.10.101.10">
    <property type="entry name" value="PGBD-like superfamily/PGBD"/>
    <property type="match status" value="1"/>
</dbReference>
<proteinExistence type="inferred from homology"/>
<dbReference type="Pfam" id="PF03572">
    <property type="entry name" value="Peptidase_S41"/>
    <property type="match status" value="1"/>
</dbReference>
<evidence type="ECO:0000256" key="3">
    <source>
        <dbReference type="ARBA" id="ARBA00022801"/>
    </source>
</evidence>
<dbReference type="InterPro" id="IPR029045">
    <property type="entry name" value="ClpP/crotonase-like_dom_sf"/>
</dbReference>
<dbReference type="CDD" id="cd07560">
    <property type="entry name" value="Peptidase_S41_CPP"/>
    <property type="match status" value="1"/>
</dbReference>
<dbReference type="NCBIfam" id="TIGR00225">
    <property type="entry name" value="prc"/>
    <property type="match status" value="1"/>
</dbReference>
<dbReference type="PANTHER" id="PTHR32060:SF22">
    <property type="entry name" value="CARBOXYL-TERMINAL-PROCESSING PEPTIDASE 3, CHLOROPLASTIC"/>
    <property type="match status" value="1"/>
</dbReference>
<dbReference type="AlphaFoldDB" id="A0A4U7JFZ2"/>